<dbReference type="Gene3D" id="3.40.50.300">
    <property type="entry name" value="P-loop containing nucleotide triphosphate hydrolases"/>
    <property type="match status" value="2"/>
</dbReference>
<dbReference type="InterPro" id="IPR050742">
    <property type="entry name" value="Helicase_Restrict-Modif_Enz"/>
</dbReference>
<dbReference type="EC" id="3.6.4.-" evidence="3"/>
<dbReference type="InterPro" id="IPR027417">
    <property type="entry name" value="P-loop_NTPase"/>
</dbReference>
<reference evidence="4" key="1">
    <citation type="submission" date="2023-07" db="EMBL/GenBank/DDBJ databases">
        <authorList>
            <person name="Colorado M.A."/>
            <person name="Villamil L.M."/>
            <person name="Melo J.F."/>
            <person name="Rodriguez J.A."/>
            <person name="Ruiz R.Y."/>
        </authorList>
    </citation>
    <scope>NUCLEOTIDE SEQUENCE [LARGE SCALE GENOMIC DNA]</scope>
    <source>
        <strain evidence="4">C33</strain>
    </source>
</reference>
<dbReference type="SMART" id="SM00490">
    <property type="entry name" value="HELICc"/>
    <property type="match status" value="1"/>
</dbReference>
<comment type="caution">
    <text evidence="3">The sequence shown here is derived from an EMBL/GenBank/DDBJ whole genome shotgun (WGS) entry which is preliminary data.</text>
</comment>
<keyword evidence="4" id="KW-1185">Reference proteome</keyword>
<evidence type="ECO:0000313" key="4">
    <source>
        <dbReference type="Proteomes" id="UP001279681"/>
    </source>
</evidence>
<dbReference type="Pfam" id="PF04851">
    <property type="entry name" value="ResIII"/>
    <property type="match status" value="1"/>
</dbReference>
<proteinExistence type="predicted"/>
<keyword evidence="3" id="KW-0378">Hydrolase</keyword>
<dbReference type="SUPFAM" id="SSF52540">
    <property type="entry name" value="P-loop containing nucleoside triphosphate hydrolases"/>
    <property type="match status" value="1"/>
</dbReference>
<dbReference type="Pfam" id="PF00271">
    <property type="entry name" value="Helicase_C"/>
    <property type="match status" value="1"/>
</dbReference>
<dbReference type="PANTHER" id="PTHR47396:SF1">
    <property type="entry name" value="ATP-DEPENDENT HELICASE IRC3-RELATED"/>
    <property type="match status" value="1"/>
</dbReference>
<gene>
    <name evidence="3" type="ORF">RFV38_12730</name>
</gene>
<dbReference type="PROSITE" id="PS51192">
    <property type="entry name" value="HELICASE_ATP_BIND_1"/>
    <property type="match status" value="1"/>
</dbReference>
<feature type="domain" description="Helicase ATP-binding" evidence="1">
    <location>
        <begin position="57"/>
        <end position="208"/>
    </location>
</feature>
<feature type="domain" description="Helicase C-terminal" evidence="2">
    <location>
        <begin position="263"/>
        <end position="412"/>
    </location>
</feature>
<dbReference type="GO" id="GO:0004386">
    <property type="term" value="F:helicase activity"/>
    <property type="evidence" value="ECO:0007669"/>
    <property type="project" value="UniProtKB-KW"/>
</dbReference>
<dbReference type="PANTHER" id="PTHR47396">
    <property type="entry name" value="TYPE I RESTRICTION ENZYME ECOKI R PROTEIN"/>
    <property type="match status" value="1"/>
</dbReference>
<keyword evidence="3" id="KW-0067">ATP-binding</keyword>
<sequence length="640" mass="75288">LYEKSSFTLSLEWLRNYEKSYEKKEFQNLIDPQPPVEIVEKLEPIKFQVPALYELSKTREEGYKKAMVVVGTGLGKTYLSAFDSMSFNKILFVAHRDEILRDAQKTFETVYKKTKSYGFFNGYQKDCGKDITFASVTTLSKDEYLTEDYFGKEYFDYIVVDEFHHSSAKSYLKLLDYFKPKFLLGLTATPDRADSGDVYKLCDYNIAYECDFKVGINNGWLTPFEYFGIYDETDYSVIPWRSGKYDLEALENSLILEKRIELVFKKYLEYRKKATVAFCASVKHCKVMHQYFSSRNISSEIIIGDTPVEKRQEIIKDFKNGKLDIIFTVDVFNEGVDIPCIDTVLFLRPTTSYTIFIQQLGRGLRTFKGKEKLRVLDFVGNYKGAELKPAFLSGTFKKGAKPDSPLDSSFVLPSGCSANFDFKVIEYFEQNKGKRDNLKEKLAQDFLNVKELLEKTPNIMDIYTFGEFPVHVYLQKYKTWYEFLKEIDELSIDEKSFSERTIQFLQFLEKTSMTKSYKIPLLLSLFKNGLKESVSLKEIGEFYKKFYSNELHGKDLNNKRHEDWRNWDLKKFEALAKENPIHFLTKDEKNEKFFSFIDDNFILNTQLFNEIMENKELLSNILDRLDYRNSNYFRRKYMEV</sequence>
<dbReference type="CDD" id="cd18799">
    <property type="entry name" value="SF2_C_EcoAI-like"/>
    <property type="match status" value="1"/>
</dbReference>
<name>A0ABU4WFU3_9FUSO</name>
<dbReference type="InterPro" id="IPR006935">
    <property type="entry name" value="Helicase/UvrB_N"/>
</dbReference>
<keyword evidence="3" id="KW-0347">Helicase</keyword>
<protein>
    <submittedName>
        <fullName evidence="3">DEAD/DEAH box helicase</fullName>
        <ecNumber evidence="3">3.6.4.-</ecNumber>
    </submittedName>
</protein>
<feature type="non-terminal residue" evidence="3">
    <location>
        <position position="1"/>
    </location>
</feature>
<accession>A0ABU4WFU3</accession>
<dbReference type="CDD" id="cd18032">
    <property type="entry name" value="DEXHc_RE_I_III_res"/>
    <property type="match status" value="1"/>
</dbReference>
<dbReference type="PROSITE" id="PS51194">
    <property type="entry name" value="HELICASE_CTER"/>
    <property type="match status" value="1"/>
</dbReference>
<evidence type="ECO:0000259" key="1">
    <source>
        <dbReference type="PROSITE" id="PS51192"/>
    </source>
</evidence>
<dbReference type="RefSeq" id="WP_320314684.1">
    <property type="nucleotide sequence ID" value="NZ_JAVIKH010000032.1"/>
</dbReference>
<organism evidence="3 4">
    <name type="scientific">Candidatus Cetobacterium colombiensis</name>
    <dbReference type="NCBI Taxonomy" id="3073100"/>
    <lineage>
        <taxon>Bacteria</taxon>
        <taxon>Fusobacteriati</taxon>
        <taxon>Fusobacteriota</taxon>
        <taxon>Fusobacteriia</taxon>
        <taxon>Fusobacteriales</taxon>
        <taxon>Fusobacteriaceae</taxon>
        <taxon>Cetobacterium</taxon>
    </lineage>
</organism>
<dbReference type="Proteomes" id="UP001279681">
    <property type="component" value="Unassembled WGS sequence"/>
</dbReference>
<dbReference type="EMBL" id="JAVIKH010000032">
    <property type="protein sequence ID" value="MDX8337343.1"/>
    <property type="molecule type" value="Genomic_DNA"/>
</dbReference>
<keyword evidence="3" id="KW-0547">Nucleotide-binding</keyword>
<evidence type="ECO:0000313" key="3">
    <source>
        <dbReference type="EMBL" id="MDX8337343.1"/>
    </source>
</evidence>
<dbReference type="InterPro" id="IPR001650">
    <property type="entry name" value="Helicase_C-like"/>
</dbReference>
<dbReference type="GO" id="GO:0016787">
    <property type="term" value="F:hydrolase activity"/>
    <property type="evidence" value="ECO:0007669"/>
    <property type="project" value="UniProtKB-KW"/>
</dbReference>
<dbReference type="InterPro" id="IPR014001">
    <property type="entry name" value="Helicase_ATP-bd"/>
</dbReference>
<evidence type="ECO:0000259" key="2">
    <source>
        <dbReference type="PROSITE" id="PS51194"/>
    </source>
</evidence>
<dbReference type="SMART" id="SM00487">
    <property type="entry name" value="DEXDc"/>
    <property type="match status" value="1"/>
</dbReference>